<dbReference type="KEGG" id="bfc:BacF7301_18695"/>
<dbReference type="AlphaFoldDB" id="A0A6H0KRF4"/>
<dbReference type="Proteomes" id="UP000501780">
    <property type="component" value="Chromosome"/>
</dbReference>
<dbReference type="EMBL" id="CP050831">
    <property type="protein sequence ID" value="QIU96056.1"/>
    <property type="molecule type" value="Genomic_DNA"/>
</dbReference>
<evidence type="ECO:0008006" key="3">
    <source>
        <dbReference type="Google" id="ProtNLM"/>
    </source>
</evidence>
<evidence type="ECO:0000313" key="2">
    <source>
        <dbReference type="Proteomes" id="UP000501780"/>
    </source>
</evidence>
<organism evidence="1 2">
    <name type="scientific">Bacteroides faecium</name>
    <dbReference type="NCBI Taxonomy" id="2715212"/>
    <lineage>
        <taxon>Bacteria</taxon>
        <taxon>Pseudomonadati</taxon>
        <taxon>Bacteroidota</taxon>
        <taxon>Bacteroidia</taxon>
        <taxon>Bacteroidales</taxon>
        <taxon>Bacteroidaceae</taxon>
        <taxon>Bacteroides</taxon>
    </lineage>
</organism>
<accession>A0A6H0KRF4</accession>
<reference evidence="1 2" key="1">
    <citation type="submission" date="2020-03" db="EMBL/GenBank/DDBJ databases">
        <title>Genomic analysis of Bacteroides faecium CBA7301.</title>
        <authorList>
            <person name="Kim J."/>
            <person name="Roh S.W."/>
        </authorList>
    </citation>
    <scope>NUCLEOTIDE SEQUENCE [LARGE SCALE GENOMIC DNA]</scope>
    <source>
        <strain evidence="1 2">CBA7301</strain>
    </source>
</reference>
<keyword evidence="2" id="KW-1185">Reference proteome</keyword>
<gene>
    <name evidence="1" type="ORF">BacF7301_18695</name>
</gene>
<proteinExistence type="predicted"/>
<protein>
    <recommendedName>
        <fullName evidence="3">Lipoprotein</fullName>
    </recommendedName>
</protein>
<dbReference type="PROSITE" id="PS51257">
    <property type="entry name" value="PROKAR_LIPOPROTEIN"/>
    <property type="match status" value="1"/>
</dbReference>
<dbReference type="RefSeq" id="WP_167965179.1">
    <property type="nucleotide sequence ID" value="NZ_CP050831.1"/>
</dbReference>
<evidence type="ECO:0000313" key="1">
    <source>
        <dbReference type="EMBL" id="QIU96056.1"/>
    </source>
</evidence>
<name>A0A6H0KRF4_9BACE</name>
<sequence>MRTVIILFLCLIVYACGGRQKQSGDIKAAFDDESDTTLLPVDEDTEIDILIPAGYRGSLLSDFYHMYSEPWYDFYQDVTAGFCMNRANVKVENFYDDCIEDSVASVFSDRDNSILLIKGIEPQDSLIETKPIQDSIYMGEQYEFEFHNQKYRLRAEGVLRNDIENNGNWDNVRNYKLYLSKAGMDKEQLLIAMPEFHDTHVAILWMGDMDMDGCPDFIFDVSGDYESKSVVLFLSSKADDGLLVKCVGRSEYVFDC</sequence>